<dbReference type="Gene3D" id="3.90.1740.10">
    <property type="entry name" value="2',3'-cyclic nucleotide 3'-phosphodiesterase superfamily"/>
    <property type="match status" value="1"/>
</dbReference>
<evidence type="ECO:0000256" key="14">
    <source>
        <dbReference type="ARBA" id="ARBA00023289"/>
    </source>
</evidence>
<dbReference type="AlphaFoldDB" id="A0A3B3Q739"/>
<keyword evidence="11" id="KW-0694">RNA-binding</keyword>
<reference evidence="18" key="1">
    <citation type="submission" date="2025-08" db="UniProtKB">
        <authorList>
            <consortium name="Ensembl"/>
        </authorList>
    </citation>
    <scope>IDENTIFICATION</scope>
</reference>
<dbReference type="Pfam" id="PF13671">
    <property type="entry name" value="AAA_33"/>
    <property type="match status" value="1"/>
</dbReference>
<dbReference type="GO" id="GO:0042470">
    <property type="term" value="C:melanosome"/>
    <property type="evidence" value="ECO:0007669"/>
    <property type="project" value="UniProtKB-SubCell"/>
</dbReference>
<sequence length="589" mass="65525">MENQDVVQDPQVNSSVEEQKQEEPQPEPVTASKQEPEQQPEPVSAEPKEPEPEKTSEPVPEKQPEETTEPPPEPEKEQKTQPEGQVAKTEEPGPGNTPKGEVDKILEKTVDHKQEEKAETKMEKPEPDAQPEPKEVTGKSEAEVANQAGKPAEAESKEQENQTGKQEEAESKEQENQTGKQEEAESKEQENQDKQASEDAQATEIAEGSFSFTFLEDEATTAFVRSSRTLIIVRGLPGSGKSKLASTINTTYQGLCTIICADNHGIKPEKSSTLAEGFKAMDAAIVECLTSAKEVVVVDDTNHTHSRVARLEELAEEHQYLAFYVEPRTPWNRNVEQLCRKTHRKLDKSQMQTMLNTMSETSVPFFFGWFLSSSYQDKLRSMASDFLKILGNLDAFKKHIGDFSGDPEKGVDLEQYFSDKGVLHCTTKFCDYGKEQGAKEYMEKQEVCESYGRASELELTALFITPRTAGAQVSLSEAQLQLWPEDSEKEDLPRGSRAHVTLGCAEGVEPVQTGLDLLEIIAQKKQGEEGEKIQDLDLGALTYYGKGAWMLSLKEPIRAQSCFSSYYGPKKGDGGKESEKKKKLKCTVM</sequence>
<evidence type="ECO:0000259" key="17">
    <source>
        <dbReference type="Pfam" id="PF05881"/>
    </source>
</evidence>
<feature type="compositionally biased region" description="Basic and acidic residues" evidence="16">
    <location>
        <begin position="46"/>
        <end position="65"/>
    </location>
</feature>
<feature type="region of interest" description="Disordered" evidence="16">
    <location>
        <begin position="1"/>
        <end position="203"/>
    </location>
</feature>
<keyword evidence="10" id="KW-0378">Hydrolase</keyword>
<evidence type="ECO:0000256" key="5">
    <source>
        <dbReference type="ARBA" id="ARBA00011781"/>
    </source>
</evidence>
<dbReference type="Proteomes" id="UP000261540">
    <property type="component" value="Unplaced"/>
</dbReference>
<dbReference type="OrthoDB" id="3231855at2759"/>
<dbReference type="STRING" id="1676925.ENSPKIP00000002462"/>
<evidence type="ECO:0000313" key="18">
    <source>
        <dbReference type="Ensembl" id="ENSPKIP00000002462.1"/>
    </source>
</evidence>
<evidence type="ECO:0000256" key="4">
    <source>
        <dbReference type="ARBA" id="ARBA00008662"/>
    </source>
</evidence>
<reference evidence="18" key="2">
    <citation type="submission" date="2025-09" db="UniProtKB">
        <authorList>
            <consortium name="Ensembl"/>
        </authorList>
    </citation>
    <scope>IDENTIFICATION</scope>
</reference>
<dbReference type="GO" id="GO:0003723">
    <property type="term" value="F:RNA binding"/>
    <property type="evidence" value="ECO:0007669"/>
    <property type="project" value="UniProtKB-KW"/>
</dbReference>
<evidence type="ECO:0000313" key="19">
    <source>
        <dbReference type="Proteomes" id="UP000261540"/>
    </source>
</evidence>
<name>A0A3B3Q739_9TELE</name>
<keyword evidence="8" id="KW-0488">Methylation</keyword>
<feature type="compositionally biased region" description="Basic and acidic residues" evidence="16">
    <location>
        <begin position="152"/>
        <end position="197"/>
    </location>
</feature>
<evidence type="ECO:0000256" key="16">
    <source>
        <dbReference type="SAM" id="MobiDB-lite"/>
    </source>
</evidence>
<evidence type="ECO:0000256" key="9">
    <source>
        <dbReference type="ARBA" id="ARBA00022553"/>
    </source>
</evidence>
<dbReference type="GeneTree" id="ENSGT00510000048410"/>
<dbReference type="EC" id="3.1.4.37" evidence="6"/>
<dbReference type="Ensembl" id="ENSPKIT00000026407.1">
    <property type="protein sequence ID" value="ENSPKIP00000002462.1"/>
    <property type="gene ID" value="ENSPKIG00000020351.1"/>
</dbReference>
<comment type="similarity">
    <text evidence="4">Belongs to the 2H phosphoesterase superfamily. CNPase family.</text>
</comment>
<dbReference type="InterPro" id="IPR008431">
    <property type="entry name" value="CNPase"/>
</dbReference>
<evidence type="ECO:0000256" key="1">
    <source>
        <dbReference type="ARBA" id="ARBA00000610"/>
    </source>
</evidence>
<comment type="subcellular location">
    <subcellularLocation>
        <location evidence="2">Melanosome</location>
    </subcellularLocation>
    <subcellularLocation>
        <location evidence="3">Membrane</location>
        <topology evidence="3">Lipid-anchor</topology>
    </subcellularLocation>
</comment>
<protein>
    <recommendedName>
        <fullName evidence="7">2',3'-cyclic-nucleotide 3'-phosphodiesterase</fullName>
        <ecNumber evidence="6">3.1.4.37</ecNumber>
    </recommendedName>
</protein>
<evidence type="ECO:0000256" key="11">
    <source>
        <dbReference type="ARBA" id="ARBA00022884"/>
    </source>
</evidence>
<dbReference type="Pfam" id="PF05881">
    <property type="entry name" value="CNPase"/>
    <property type="match status" value="1"/>
</dbReference>
<proteinExistence type="inferred from homology"/>
<dbReference type="PANTHER" id="PTHR10156">
    <property type="entry name" value="2',3'-CYCLIC-NUCLEOTIDE 3'-PHOSPHODIESTERASE"/>
    <property type="match status" value="1"/>
</dbReference>
<comment type="function">
    <text evidence="15">Catalyzes the formation of 2'-nucleotide products from 2',3'-cyclic substrates. May participate in RNA metabolism in the myelinating cell, CNP is the third most abundant protein in central nervous system myelin.</text>
</comment>
<dbReference type="PANTHER" id="PTHR10156:SF0">
    <property type="entry name" value="2',3'-CYCLIC-NUCLEOTIDE 3'-PHOSPHODIESTERASE"/>
    <property type="match status" value="1"/>
</dbReference>
<keyword evidence="19" id="KW-1185">Reference proteome</keyword>
<evidence type="ECO:0000256" key="13">
    <source>
        <dbReference type="ARBA" id="ARBA00023288"/>
    </source>
</evidence>
<evidence type="ECO:0000256" key="3">
    <source>
        <dbReference type="ARBA" id="ARBA00004635"/>
    </source>
</evidence>
<keyword evidence="9" id="KW-0597">Phosphoprotein</keyword>
<comment type="subunit">
    <text evidence="5">Exists as monomers and homodimers.</text>
</comment>
<evidence type="ECO:0000256" key="10">
    <source>
        <dbReference type="ARBA" id="ARBA00022801"/>
    </source>
</evidence>
<dbReference type="InterPro" id="IPR027417">
    <property type="entry name" value="P-loop_NTPase"/>
</dbReference>
<feature type="compositionally biased region" description="Basic and acidic residues" evidence="16">
    <location>
        <begin position="100"/>
        <end position="142"/>
    </location>
</feature>
<evidence type="ECO:0000256" key="2">
    <source>
        <dbReference type="ARBA" id="ARBA00004223"/>
    </source>
</evidence>
<dbReference type="SUPFAM" id="SSF52540">
    <property type="entry name" value="P-loop containing nucleoside triphosphate hydrolases"/>
    <property type="match status" value="1"/>
</dbReference>
<keyword evidence="13" id="KW-0449">Lipoprotein</keyword>
<feature type="domain" description="Cyclic nucleotide phosphodiesterase catalytic" evidence="17">
    <location>
        <begin position="363"/>
        <end position="585"/>
    </location>
</feature>
<dbReference type="GO" id="GO:0009214">
    <property type="term" value="P:cyclic nucleotide catabolic process"/>
    <property type="evidence" value="ECO:0007669"/>
    <property type="project" value="InterPro"/>
</dbReference>
<dbReference type="Gene3D" id="3.40.50.300">
    <property type="entry name" value="P-loop containing nucleotide triphosphate hydrolases"/>
    <property type="match status" value="1"/>
</dbReference>
<evidence type="ECO:0000256" key="8">
    <source>
        <dbReference type="ARBA" id="ARBA00022481"/>
    </source>
</evidence>
<dbReference type="SUPFAM" id="SSF55144">
    <property type="entry name" value="LigT-like"/>
    <property type="match status" value="1"/>
</dbReference>
<keyword evidence="14" id="KW-0636">Prenylation</keyword>
<dbReference type="GO" id="GO:0004113">
    <property type="term" value="F:2',3'-cyclic-nucleotide 3'-phosphodiesterase activity"/>
    <property type="evidence" value="ECO:0007669"/>
    <property type="project" value="UniProtKB-EC"/>
</dbReference>
<dbReference type="GO" id="GO:0016020">
    <property type="term" value="C:membrane"/>
    <property type="evidence" value="ECO:0007669"/>
    <property type="project" value="UniProtKB-SubCell"/>
</dbReference>
<evidence type="ECO:0000256" key="7">
    <source>
        <dbReference type="ARBA" id="ARBA00014478"/>
    </source>
</evidence>
<keyword evidence="12" id="KW-0472">Membrane</keyword>
<comment type="catalytic activity">
    <reaction evidence="1">
        <text>a nucleoside 2',3'-cyclic phosphate + H2O = a nucleoside 2'-phosphate + H(+)</text>
        <dbReference type="Rhea" id="RHEA:14489"/>
        <dbReference type="ChEBI" id="CHEBI:15377"/>
        <dbReference type="ChEBI" id="CHEBI:15378"/>
        <dbReference type="ChEBI" id="CHEBI:66954"/>
        <dbReference type="ChEBI" id="CHEBI:78552"/>
        <dbReference type="EC" id="3.1.4.37"/>
    </reaction>
</comment>
<feature type="compositionally biased region" description="Polar residues" evidence="16">
    <location>
        <begin position="1"/>
        <end position="16"/>
    </location>
</feature>
<evidence type="ECO:0000256" key="15">
    <source>
        <dbReference type="ARBA" id="ARBA00045937"/>
    </source>
</evidence>
<dbReference type="InterPro" id="IPR009097">
    <property type="entry name" value="Cyclic_Pdiesterase"/>
</dbReference>
<evidence type="ECO:0000256" key="12">
    <source>
        <dbReference type="ARBA" id="ARBA00023136"/>
    </source>
</evidence>
<evidence type="ECO:0000256" key="6">
    <source>
        <dbReference type="ARBA" id="ARBA00012317"/>
    </source>
</evidence>
<accession>A0A3B3Q739</accession>
<organism evidence="18 19">
    <name type="scientific">Paramormyrops kingsleyae</name>
    <dbReference type="NCBI Taxonomy" id="1676925"/>
    <lineage>
        <taxon>Eukaryota</taxon>
        <taxon>Metazoa</taxon>
        <taxon>Chordata</taxon>
        <taxon>Craniata</taxon>
        <taxon>Vertebrata</taxon>
        <taxon>Euteleostomi</taxon>
        <taxon>Actinopterygii</taxon>
        <taxon>Neopterygii</taxon>
        <taxon>Teleostei</taxon>
        <taxon>Osteoglossocephala</taxon>
        <taxon>Osteoglossomorpha</taxon>
        <taxon>Osteoglossiformes</taxon>
        <taxon>Mormyridae</taxon>
        <taxon>Paramormyrops</taxon>
    </lineage>
</organism>
<dbReference type="InterPro" id="IPR047325">
    <property type="entry name" value="CNPase_cat"/>
</dbReference>